<dbReference type="SUPFAM" id="SSF48371">
    <property type="entry name" value="ARM repeat"/>
    <property type="match status" value="1"/>
</dbReference>
<evidence type="ECO:0000313" key="1">
    <source>
        <dbReference type="EMBL" id="GJN25551.1"/>
    </source>
</evidence>
<dbReference type="InterPro" id="IPR016024">
    <property type="entry name" value="ARM-type_fold"/>
</dbReference>
<dbReference type="Gene3D" id="1.25.10.10">
    <property type="entry name" value="Leucine-rich Repeat Variant"/>
    <property type="match status" value="2"/>
</dbReference>
<evidence type="ECO:0000313" key="2">
    <source>
        <dbReference type="Proteomes" id="UP001054889"/>
    </source>
</evidence>
<organism evidence="1 2">
    <name type="scientific">Eleusine coracana subsp. coracana</name>
    <dbReference type="NCBI Taxonomy" id="191504"/>
    <lineage>
        <taxon>Eukaryota</taxon>
        <taxon>Viridiplantae</taxon>
        <taxon>Streptophyta</taxon>
        <taxon>Embryophyta</taxon>
        <taxon>Tracheophyta</taxon>
        <taxon>Spermatophyta</taxon>
        <taxon>Magnoliopsida</taxon>
        <taxon>Liliopsida</taxon>
        <taxon>Poales</taxon>
        <taxon>Poaceae</taxon>
        <taxon>PACMAD clade</taxon>
        <taxon>Chloridoideae</taxon>
        <taxon>Cynodonteae</taxon>
        <taxon>Eleusininae</taxon>
        <taxon>Eleusine</taxon>
    </lineage>
</organism>
<dbReference type="SMART" id="SM00185">
    <property type="entry name" value="ARM"/>
    <property type="match status" value="5"/>
</dbReference>
<dbReference type="PANTHER" id="PTHR46043">
    <property type="entry name" value="ARM REPEAT SUPERFAMILY PROTEIN"/>
    <property type="match status" value="1"/>
</dbReference>
<accession>A0AAV5ESJ1</accession>
<dbReference type="PANTHER" id="PTHR46043:SF1">
    <property type="entry name" value="OS03G0116900 PROTEIN"/>
    <property type="match status" value="1"/>
</dbReference>
<sequence>MKLSLSYLEKGKVIRTHVLLRTKNQLIAWLQVSLAETKNLALDEILEALHTDEKSVVSMLGPDYVSAIVQLLNTWWPKTVQEKAATVVCHLARSCEAVMLLKLEDAILPLVRLAESGSVVGRQKAAVALYHLSFASPGTAFFIVSDGGVRALIEMCHLIGGGDSVCQSGRVRRGRHAQQHLHERGDVEPASKEHAAECLENLTAGDNDDGMGLQRAVMSEGGLRTLLLYLGTNDRHEAAVRAIRNLVGVISTTSGSAGDMTTRMKRLAGEQGCVPLLVRTIQEGNSNSARKVAVQMLAKLATYAPNAMEMSEDDKCVPSLVKLVEPTQAITAITQAIQCLLLLVSTSDKRCRNLMISHGAKGHLRKLSDLDIQGAAEMLHRLERG</sequence>
<keyword evidence="2" id="KW-1185">Reference proteome</keyword>
<comment type="caution">
    <text evidence="1">The sequence shown here is derived from an EMBL/GenBank/DDBJ whole genome shotgun (WGS) entry which is preliminary data.</text>
</comment>
<dbReference type="InterPro" id="IPR011989">
    <property type="entry name" value="ARM-like"/>
</dbReference>
<dbReference type="InterPro" id="IPR000225">
    <property type="entry name" value="Armadillo"/>
</dbReference>
<proteinExistence type="predicted"/>
<dbReference type="AlphaFoldDB" id="A0AAV5ESJ1"/>
<protein>
    <submittedName>
        <fullName evidence="1">Uncharacterized protein</fullName>
    </submittedName>
</protein>
<gene>
    <name evidence="1" type="primary">gb13394</name>
    <name evidence="1" type="ORF">PR202_gb13394</name>
</gene>
<reference evidence="1" key="2">
    <citation type="submission" date="2021-12" db="EMBL/GenBank/DDBJ databases">
        <title>Resequencing data analysis of finger millet.</title>
        <authorList>
            <person name="Hatakeyama M."/>
            <person name="Aluri S."/>
            <person name="Balachadran M.T."/>
            <person name="Sivarajan S.R."/>
            <person name="Poveda L."/>
            <person name="Shimizu-Inatsugi R."/>
            <person name="Schlapbach R."/>
            <person name="Sreeman S.M."/>
            <person name="Shimizu K.K."/>
        </authorList>
    </citation>
    <scope>NUCLEOTIDE SEQUENCE</scope>
</reference>
<dbReference type="EMBL" id="BQKI01000078">
    <property type="protein sequence ID" value="GJN25551.1"/>
    <property type="molecule type" value="Genomic_DNA"/>
</dbReference>
<name>A0AAV5ESJ1_ELECO</name>
<reference evidence="1" key="1">
    <citation type="journal article" date="2018" name="DNA Res.">
        <title>Multiple hybrid de novo genome assembly of finger millet, an orphan allotetraploid crop.</title>
        <authorList>
            <person name="Hatakeyama M."/>
            <person name="Aluri S."/>
            <person name="Balachadran M.T."/>
            <person name="Sivarajan S.R."/>
            <person name="Patrignani A."/>
            <person name="Gruter S."/>
            <person name="Poveda L."/>
            <person name="Shimizu-Inatsugi R."/>
            <person name="Baeten J."/>
            <person name="Francoijs K.J."/>
            <person name="Nataraja K.N."/>
            <person name="Reddy Y.A.N."/>
            <person name="Phadnis S."/>
            <person name="Ravikumar R.L."/>
            <person name="Schlapbach R."/>
            <person name="Sreeman S.M."/>
            <person name="Shimizu K.K."/>
        </authorList>
    </citation>
    <scope>NUCLEOTIDE SEQUENCE</scope>
</reference>
<dbReference type="Proteomes" id="UP001054889">
    <property type="component" value="Unassembled WGS sequence"/>
</dbReference>